<evidence type="ECO:0000313" key="2">
    <source>
        <dbReference type="Proteomes" id="UP000265520"/>
    </source>
</evidence>
<proteinExistence type="predicted"/>
<accession>A0A392S185</accession>
<reference evidence="1 2" key="1">
    <citation type="journal article" date="2018" name="Front. Plant Sci.">
        <title>Red Clover (Trifolium pratense) and Zigzag Clover (T. medium) - A Picture of Genomic Similarities and Differences.</title>
        <authorList>
            <person name="Dluhosova J."/>
            <person name="Istvanek J."/>
            <person name="Nedelnik J."/>
            <person name="Repkova J."/>
        </authorList>
    </citation>
    <scope>NUCLEOTIDE SEQUENCE [LARGE SCALE GENOMIC DNA]</scope>
    <source>
        <strain evidence="2">cv. 10/8</strain>
        <tissue evidence="1">Leaf</tissue>
    </source>
</reference>
<protein>
    <submittedName>
        <fullName evidence="1">Uncharacterized protein</fullName>
    </submittedName>
</protein>
<feature type="non-terminal residue" evidence="1">
    <location>
        <position position="41"/>
    </location>
</feature>
<dbReference type="EMBL" id="LXQA010304245">
    <property type="protein sequence ID" value="MCI42419.1"/>
    <property type="molecule type" value="Genomic_DNA"/>
</dbReference>
<sequence>MPPSLHSFKRWGSLTHKRTYGLSLPLQGMFMQQLNVFWGTL</sequence>
<keyword evidence="2" id="KW-1185">Reference proteome</keyword>
<dbReference type="Proteomes" id="UP000265520">
    <property type="component" value="Unassembled WGS sequence"/>
</dbReference>
<organism evidence="1 2">
    <name type="scientific">Trifolium medium</name>
    <dbReference type="NCBI Taxonomy" id="97028"/>
    <lineage>
        <taxon>Eukaryota</taxon>
        <taxon>Viridiplantae</taxon>
        <taxon>Streptophyta</taxon>
        <taxon>Embryophyta</taxon>
        <taxon>Tracheophyta</taxon>
        <taxon>Spermatophyta</taxon>
        <taxon>Magnoliopsida</taxon>
        <taxon>eudicotyledons</taxon>
        <taxon>Gunneridae</taxon>
        <taxon>Pentapetalae</taxon>
        <taxon>rosids</taxon>
        <taxon>fabids</taxon>
        <taxon>Fabales</taxon>
        <taxon>Fabaceae</taxon>
        <taxon>Papilionoideae</taxon>
        <taxon>50 kb inversion clade</taxon>
        <taxon>NPAAA clade</taxon>
        <taxon>Hologalegina</taxon>
        <taxon>IRL clade</taxon>
        <taxon>Trifolieae</taxon>
        <taxon>Trifolium</taxon>
    </lineage>
</organism>
<dbReference type="AlphaFoldDB" id="A0A392S185"/>
<name>A0A392S185_9FABA</name>
<comment type="caution">
    <text evidence="1">The sequence shown here is derived from an EMBL/GenBank/DDBJ whole genome shotgun (WGS) entry which is preliminary data.</text>
</comment>
<evidence type="ECO:0000313" key="1">
    <source>
        <dbReference type="EMBL" id="MCI42419.1"/>
    </source>
</evidence>